<protein>
    <submittedName>
        <fullName evidence="1">Uncharacterized protein</fullName>
    </submittedName>
</protein>
<reference evidence="1" key="1">
    <citation type="submission" date="2019-04" db="EMBL/GenBank/DDBJ databases">
        <title>Microbes associate with the intestines of laboratory mice.</title>
        <authorList>
            <person name="Navarre W."/>
            <person name="Wong E."/>
            <person name="Huang K."/>
            <person name="Tropini C."/>
            <person name="Ng K."/>
            <person name="Yu B."/>
        </authorList>
    </citation>
    <scope>NUCLEOTIDE SEQUENCE</scope>
    <source>
        <strain evidence="1">NM04_E33</strain>
    </source>
</reference>
<evidence type="ECO:0000313" key="1">
    <source>
        <dbReference type="EMBL" id="TGY78580.1"/>
    </source>
</evidence>
<keyword evidence="2" id="KW-1185">Reference proteome</keyword>
<dbReference type="EMBL" id="SRYB01000012">
    <property type="protein sequence ID" value="TGY78580.1"/>
    <property type="molecule type" value="Genomic_DNA"/>
</dbReference>
<evidence type="ECO:0000313" key="2">
    <source>
        <dbReference type="Proteomes" id="UP000306319"/>
    </source>
</evidence>
<gene>
    <name evidence="1" type="ORF">E5331_09685</name>
</gene>
<name>A0AC61RFM0_9BACT</name>
<sequence>MARGVDVISRKKDMANFERMIPLIMHFAAGVYGDEGKDLSLPYDEQFRLARIKGWSDDKDDPGGETMIDVTLTTYKSWCRQNGRREPSPSDLRNISYGDWRDVLKRMFWDRCRGDEIESQGLANLIVDWIWGSGAARIKDVQWIAGVKTDGIVGKDTLRALNGGIPEELFSKIYIARVCHYRKSKVAWKYMKGWLRRLEAIRPDGTFLIYGRRIVPFS</sequence>
<organism evidence="1 2">
    <name type="scientific">Lepagella muris</name>
    <dbReference type="NCBI Taxonomy" id="3032870"/>
    <lineage>
        <taxon>Bacteria</taxon>
        <taxon>Pseudomonadati</taxon>
        <taxon>Bacteroidota</taxon>
        <taxon>Bacteroidia</taxon>
        <taxon>Bacteroidales</taxon>
        <taxon>Muribaculaceae</taxon>
        <taxon>Lepagella</taxon>
    </lineage>
</organism>
<comment type="caution">
    <text evidence="1">The sequence shown here is derived from an EMBL/GenBank/DDBJ whole genome shotgun (WGS) entry which is preliminary data.</text>
</comment>
<proteinExistence type="predicted"/>
<dbReference type="Proteomes" id="UP000306319">
    <property type="component" value="Unassembled WGS sequence"/>
</dbReference>
<accession>A0AC61RFM0</accession>